<keyword evidence="2" id="KW-0597">Phosphoprotein</keyword>
<comment type="caution">
    <text evidence="5">The sequence shown here is derived from an EMBL/GenBank/DDBJ whole genome shotgun (WGS) entry which is preliminary data.</text>
</comment>
<dbReference type="InterPro" id="IPR036641">
    <property type="entry name" value="HPT_dom_sf"/>
</dbReference>
<reference evidence="5 6" key="1">
    <citation type="submission" date="2013-09" db="EMBL/GenBank/DDBJ databases">
        <title>Genome sequencing of Arenimonas metalli.</title>
        <authorList>
            <person name="Chen F."/>
            <person name="Wang G."/>
        </authorList>
    </citation>
    <scope>NUCLEOTIDE SEQUENCE [LARGE SCALE GENOMIC DNA]</scope>
    <source>
        <strain evidence="5 6">CF5-1</strain>
    </source>
</reference>
<proteinExistence type="predicted"/>
<gene>
    <name evidence="5" type="ORF">N787_12635</name>
</gene>
<dbReference type="Gene3D" id="1.20.120.160">
    <property type="entry name" value="HPT domain"/>
    <property type="match status" value="3"/>
</dbReference>
<feature type="coiled-coil region" evidence="3">
    <location>
        <begin position="1094"/>
        <end position="1202"/>
    </location>
</feature>
<dbReference type="GO" id="GO:0004672">
    <property type="term" value="F:protein kinase activity"/>
    <property type="evidence" value="ECO:0007669"/>
    <property type="project" value="UniProtKB-ARBA"/>
</dbReference>
<evidence type="ECO:0000313" key="5">
    <source>
        <dbReference type="EMBL" id="KFN45631.1"/>
    </source>
</evidence>
<dbReference type="PANTHER" id="PTHR43395">
    <property type="entry name" value="SENSOR HISTIDINE KINASE CHEA"/>
    <property type="match status" value="1"/>
</dbReference>
<dbReference type="SUPFAM" id="SSF47226">
    <property type="entry name" value="Histidine-containing phosphotransfer domain, HPT domain"/>
    <property type="match status" value="4"/>
</dbReference>
<dbReference type="RefSeq" id="WP_211252151.1">
    <property type="nucleotide sequence ID" value="NZ_AVCK01000026.1"/>
</dbReference>
<keyword evidence="3" id="KW-0175">Coiled coil</keyword>
<dbReference type="InterPro" id="IPR058661">
    <property type="entry name" value="FimL_2nd"/>
</dbReference>
<dbReference type="Pfam" id="PF26379">
    <property type="entry name" value="FimL_2nd"/>
    <property type="match status" value="1"/>
</dbReference>
<dbReference type="InterPro" id="IPR051315">
    <property type="entry name" value="Bact_Chemotaxis_CheA"/>
</dbReference>
<organism evidence="5 6">
    <name type="scientific">Arenimonas metalli CF5-1</name>
    <dbReference type="NCBI Taxonomy" id="1384056"/>
    <lineage>
        <taxon>Bacteria</taxon>
        <taxon>Pseudomonadati</taxon>
        <taxon>Pseudomonadota</taxon>
        <taxon>Gammaproteobacteria</taxon>
        <taxon>Lysobacterales</taxon>
        <taxon>Lysobacteraceae</taxon>
        <taxon>Arenimonas</taxon>
    </lineage>
</organism>
<dbReference type="PROSITE" id="PS50894">
    <property type="entry name" value="HPT"/>
    <property type="match status" value="1"/>
</dbReference>
<protein>
    <recommendedName>
        <fullName evidence="4">HPt domain-containing protein</fullName>
    </recommendedName>
</protein>
<evidence type="ECO:0000259" key="4">
    <source>
        <dbReference type="PROSITE" id="PS50894"/>
    </source>
</evidence>
<dbReference type="AlphaFoldDB" id="A0A091B1R2"/>
<dbReference type="CDD" id="cd00088">
    <property type="entry name" value="HPT"/>
    <property type="match status" value="1"/>
</dbReference>
<keyword evidence="1" id="KW-0902">Two-component regulatory system</keyword>
<evidence type="ECO:0000256" key="2">
    <source>
        <dbReference type="PROSITE-ProRule" id="PRU00110"/>
    </source>
</evidence>
<feature type="modified residue" description="Phosphohistidine" evidence="2">
    <location>
        <position position="749"/>
    </location>
</feature>
<evidence type="ECO:0000256" key="3">
    <source>
        <dbReference type="SAM" id="Coils"/>
    </source>
</evidence>
<evidence type="ECO:0000313" key="6">
    <source>
        <dbReference type="Proteomes" id="UP000029393"/>
    </source>
</evidence>
<keyword evidence="6" id="KW-1185">Reference proteome</keyword>
<dbReference type="SMART" id="SM00073">
    <property type="entry name" value="HPT"/>
    <property type="match status" value="1"/>
</dbReference>
<dbReference type="Pfam" id="PF01627">
    <property type="entry name" value="Hpt"/>
    <property type="match status" value="3"/>
</dbReference>
<dbReference type="EMBL" id="AVCK01000026">
    <property type="protein sequence ID" value="KFN45631.1"/>
    <property type="molecule type" value="Genomic_DNA"/>
</dbReference>
<dbReference type="PANTHER" id="PTHR43395:SF10">
    <property type="entry name" value="CHEMOTAXIS PROTEIN CHEA"/>
    <property type="match status" value="1"/>
</dbReference>
<name>A0A091B1R2_9GAMM</name>
<feature type="non-terminal residue" evidence="5">
    <location>
        <position position="1229"/>
    </location>
</feature>
<sequence length="1229" mass="129654">MRLHESNDFTTLTWVKPELDETLRQARQALEAYVEEGEDPGQLKACANYLHQVQGTLRMVELYGAAMVAEEMEQLAKALVEGRVAERETGYAALMRGIVQLPDYLERLQSGHRDIPIVLLPLLNDLREPRGEKGLSESVLFSPDLSRPLPPTAAGPAQPLAPEELKRRAEGMRNLFQGALLRWLKDDNSQATIRDLTDVCEQLVPITDSEHARRLFWVAAGTLDALAKKSFEASNPLKQALAKVEREIKRLAEGGDAAFRSDPPLELTRQLLYFVAHAPTDAGRIGEIRQVFGLGEYLPSESELAHARGSLSGRNRALLSTVAVAIKEDLLRVKDALDLHLRTPEAAAVGLSDQVEALDRVADTLGMLGLGVPRRVVQDQRNAIHRLVSGERIADESSLLDIAGALLYVEASLDDQVARLGEADDGADAPADDALLPNTEARKVLEVLVKEAIANFAQARQCFVAFVETHWDHAQLADVPRLVEEVAGALRILELEEAPQYLAAVRRFTENELLRRHRVPNGQQMDRLADALASLEYYLEALRDRRPKRDQILEVARQNLESLGYWPLPAEDAITAPAPVYVETPRAAAPVVAPVAPAAPEPEPEVLPEPVEPVSAFDGAIFDPPAFDEAIFEAPAVSEPVAEAPVAPVFEPEAPVELTSAFHLPVDLPPAPVAAAPAAPAAHAPSFAPPALPVIPGFDGTSDEIDDEIREVFLEEFQEEIGNLEQLLPTWRKQPDNMEQLRPIRRVFHTLKGSGRLVGAKSLGEFSWKVESTLNRVLDGTRTASPAVVSLIENAFNTLPLLRAALQGETVHADLEGIQALADRVAAGEEVMYQPPQAAMAAAAAAEAAPVAELAPEPVAEPEPSLPEPAVVFAQLEEAAADEAGGFAIDPVLFEILKPEVAGHLETVDAWLAACAAKGPQAVTDPLLRAVHTMNGAFAMTEVTALTDVTAPLEGFMKRSVADRRIPSDEGVSVVRDSAAAIREAIVALERPGGVVPSFAPLAARAAALRDALPEANAPIPLHPDEPTGVMPTPVPMEIPDLSGLPSFDTAEAAGEPQERISLDAFLQDTRVDDAAPAFTITEDFSAGPSAEELAAAEAALAAAAAEAAAAEAAAAEAAAAEAAAAEAAAAEAAAAEAAAEAAAAAAEAAAAEAAAAEAAAAEAAAAEAAAAEAAAAEAAAAEAAAAEAAAAEAAAAEAAAAEAAASMQADDFYGMTIEELEALTSPAG</sequence>
<feature type="domain" description="HPt" evidence="4">
    <location>
        <begin position="702"/>
        <end position="809"/>
    </location>
</feature>
<evidence type="ECO:0000256" key="1">
    <source>
        <dbReference type="ARBA" id="ARBA00023012"/>
    </source>
</evidence>
<dbReference type="eggNOG" id="COG2198">
    <property type="taxonomic scope" value="Bacteria"/>
</dbReference>
<dbReference type="STRING" id="1384056.N787_12635"/>
<dbReference type="Proteomes" id="UP000029393">
    <property type="component" value="Unassembled WGS sequence"/>
</dbReference>
<accession>A0A091B1R2</accession>
<dbReference type="GO" id="GO:0000160">
    <property type="term" value="P:phosphorelay signal transduction system"/>
    <property type="evidence" value="ECO:0007669"/>
    <property type="project" value="UniProtKB-KW"/>
</dbReference>
<dbReference type="InterPro" id="IPR008207">
    <property type="entry name" value="Sig_transdc_His_kin_Hpt_dom"/>
</dbReference>